<dbReference type="AlphaFoldDB" id="A0A4R6Z4C4"/>
<name>A0A4R6Z4C4_9GAMM</name>
<evidence type="ECO:0000313" key="2">
    <source>
        <dbReference type="EMBL" id="TDR46538.1"/>
    </source>
</evidence>
<gene>
    <name evidence="2" type="ORF">DFR29_10370</name>
</gene>
<accession>A0A4R6Z4C4</accession>
<keyword evidence="3" id="KW-1185">Reference proteome</keyword>
<comment type="caution">
    <text evidence="2">The sequence shown here is derived from an EMBL/GenBank/DDBJ whole genome shotgun (WGS) entry which is preliminary data.</text>
</comment>
<proteinExistence type="predicted"/>
<organism evidence="2 3">
    <name type="scientific">Tahibacter aquaticus</name>
    <dbReference type="NCBI Taxonomy" id="520092"/>
    <lineage>
        <taxon>Bacteria</taxon>
        <taxon>Pseudomonadati</taxon>
        <taxon>Pseudomonadota</taxon>
        <taxon>Gammaproteobacteria</taxon>
        <taxon>Lysobacterales</taxon>
        <taxon>Rhodanobacteraceae</taxon>
        <taxon>Tahibacter</taxon>
    </lineage>
</organism>
<feature type="region of interest" description="Disordered" evidence="1">
    <location>
        <begin position="95"/>
        <end position="137"/>
    </location>
</feature>
<evidence type="ECO:0000313" key="3">
    <source>
        <dbReference type="Proteomes" id="UP000295293"/>
    </source>
</evidence>
<sequence>MTHHSSDPRIAAVLPALIEHLDKLAASHRLLRQSVLRTIPELSGPFRDHAAVVEAAMEGERSLLVPPQLKGWDYDLQPPWPWNRPHRETRLGDWLKARRSVRGGDHRQPPTPDEAAREDGDDEFGSDPVPGFGRKPQ</sequence>
<dbReference type="RefSeq" id="WP_133817677.1">
    <property type="nucleotide sequence ID" value="NZ_SNZH01000003.1"/>
</dbReference>
<protein>
    <submittedName>
        <fullName evidence="2">Uncharacterized protein</fullName>
    </submittedName>
</protein>
<dbReference type="Proteomes" id="UP000295293">
    <property type="component" value="Unassembled WGS sequence"/>
</dbReference>
<feature type="compositionally biased region" description="Basic and acidic residues" evidence="1">
    <location>
        <begin position="95"/>
        <end position="118"/>
    </location>
</feature>
<reference evidence="2 3" key="1">
    <citation type="submission" date="2019-03" db="EMBL/GenBank/DDBJ databases">
        <title>Genomic Encyclopedia of Type Strains, Phase IV (KMG-IV): sequencing the most valuable type-strain genomes for metagenomic binning, comparative biology and taxonomic classification.</title>
        <authorList>
            <person name="Goeker M."/>
        </authorList>
    </citation>
    <scope>NUCLEOTIDE SEQUENCE [LARGE SCALE GENOMIC DNA]</scope>
    <source>
        <strain evidence="2 3">DSM 21667</strain>
    </source>
</reference>
<dbReference type="EMBL" id="SNZH01000003">
    <property type="protein sequence ID" value="TDR46538.1"/>
    <property type="molecule type" value="Genomic_DNA"/>
</dbReference>
<evidence type="ECO:0000256" key="1">
    <source>
        <dbReference type="SAM" id="MobiDB-lite"/>
    </source>
</evidence>